<protein>
    <submittedName>
        <fullName evidence="4">Nitronate monooxygenase</fullName>
    </submittedName>
</protein>
<name>A0A418WF42_9PROT</name>
<sequence>MALHTPICDLLGIEHPVLLAGMGGVAFAQVCAAVSEAGGYGCLGMAALPPEQIRDEMRKVKALTGKPFAVDLLTALPETLLNAVDIIIDEGASAFVAGLGVPAPIMKKLKDAGLKVMAVCGTVNHGRKAQDAGCDAVIAQGTEGGGHTGKVAGMALIPQMVDALDIPVVAAGSIIDGRGLAAALAFGAVGVWMGTRFIASVEANAAPGYKNAILGARDEDTLITRCFTGKTLRAIKNSYTTEWESKQDQIQPFPIQAMVSAQVGANLTLMGVTQDIDADRSCLAAGQGAGGIHEILPAGEIVRRTVAEAEAVIARLPRLVTPKAAAAE</sequence>
<dbReference type="EMBL" id="QYUK01000011">
    <property type="protein sequence ID" value="RJF88549.1"/>
    <property type="molecule type" value="Genomic_DNA"/>
</dbReference>
<keyword evidence="2" id="KW-0288">FMN</keyword>
<dbReference type="Gene3D" id="3.20.20.70">
    <property type="entry name" value="Aldolase class I"/>
    <property type="match status" value="1"/>
</dbReference>
<accession>A0A418WF42</accession>
<dbReference type="SUPFAM" id="SSF51412">
    <property type="entry name" value="Inosine monophosphate dehydrogenase (IMPDH)"/>
    <property type="match status" value="1"/>
</dbReference>
<dbReference type="RefSeq" id="WP_119779184.1">
    <property type="nucleotide sequence ID" value="NZ_QYUK01000011.1"/>
</dbReference>
<dbReference type="Proteomes" id="UP000284605">
    <property type="component" value="Unassembled WGS sequence"/>
</dbReference>
<keyword evidence="3" id="KW-0560">Oxidoreductase</keyword>
<dbReference type="Pfam" id="PF03060">
    <property type="entry name" value="NMO"/>
    <property type="match status" value="2"/>
</dbReference>
<evidence type="ECO:0000256" key="2">
    <source>
        <dbReference type="ARBA" id="ARBA00022643"/>
    </source>
</evidence>
<organism evidence="4 5">
    <name type="scientific">Oleomonas cavernae</name>
    <dbReference type="NCBI Taxonomy" id="2320859"/>
    <lineage>
        <taxon>Bacteria</taxon>
        <taxon>Pseudomonadati</taxon>
        <taxon>Pseudomonadota</taxon>
        <taxon>Alphaproteobacteria</taxon>
        <taxon>Acetobacterales</taxon>
        <taxon>Acetobacteraceae</taxon>
        <taxon>Oleomonas</taxon>
    </lineage>
</organism>
<evidence type="ECO:0000256" key="1">
    <source>
        <dbReference type="ARBA" id="ARBA00022630"/>
    </source>
</evidence>
<keyword evidence="5" id="KW-1185">Reference proteome</keyword>
<dbReference type="PANTHER" id="PTHR32332">
    <property type="entry name" value="2-NITROPROPANE DIOXYGENASE"/>
    <property type="match status" value="1"/>
</dbReference>
<evidence type="ECO:0000313" key="5">
    <source>
        <dbReference type="Proteomes" id="UP000284605"/>
    </source>
</evidence>
<reference evidence="4 5" key="1">
    <citation type="submission" date="2018-09" db="EMBL/GenBank/DDBJ databases">
        <authorList>
            <person name="Zhu H."/>
        </authorList>
    </citation>
    <scope>NUCLEOTIDE SEQUENCE [LARGE SCALE GENOMIC DNA]</scope>
    <source>
        <strain evidence="4 5">K1W22B-8</strain>
    </source>
</reference>
<dbReference type="InterPro" id="IPR004136">
    <property type="entry name" value="NMO"/>
</dbReference>
<keyword evidence="1" id="KW-0285">Flavoprotein</keyword>
<dbReference type="InterPro" id="IPR013785">
    <property type="entry name" value="Aldolase_TIM"/>
</dbReference>
<evidence type="ECO:0000313" key="4">
    <source>
        <dbReference type="EMBL" id="RJF88549.1"/>
    </source>
</evidence>
<dbReference type="GO" id="GO:0018580">
    <property type="term" value="F:nitronate monooxygenase activity"/>
    <property type="evidence" value="ECO:0007669"/>
    <property type="project" value="InterPro"/>
</dbReference>
<keyword evidence="4" id="KW-0503">Monooxygenase</keyword>
<dbReference type="OrthoDB" id="7165168at2"/>
<dbReference type="AlphaFoldDB" id="A0A418WF42"/>
<proteinExistence type="predicted"/>
<gene>
    <name evidence="4" type="ORF">D3874_17330</name>
</gene>
<evidence type="ECO:0000256" key="3">
    <source>
        <dbReference type="ARBA" id="ARBA00023002"/>
    </source>
</evidence>
<comment type="caution">
    <text evidence="4">The sequence shown here is derived from an EMBL/GenBank/DDBJ whole genome shotgun (WGS) entry which is preliminary data.</text>
</comment>
<dbReference type="CDD" id="cd04730">
    <property type="entry name" value="NPD_like"/>
    <property type="match status" value="1"/>
</dbReference>